<organism evidence="2 3">
    <name type="scientific">Agreia bicolorata</name>
    <dbReference type="NCBI Taxonomy" id="110935"/>
    <lineage>
        <taxon>Bacteria</taxon>
        <taxon>Bacillati</taxon>
        <taxon>Actinomycetota</taxon>
        <taxon>Actinomycetes</taxon>
        <taxon>Micrococcales</taxon>
        <taxon>Microbacteriaceae</taxon>
        <taxon>Agreia</taxon>
    </lineage>
</organism>
<reference evidence="3" key="1">
    <citation type="submission" date="2017-02" db="EMBL/GenBank/DDBJ databases">
        <authorList>
            <person name="Varghese N."/>
            <person name="Submissions S."/>
        </authorList>
    </citation>
    <scope>NUCLEOTIDE SEQUENCE [LARGE SCALE GENOMIC DNA]</scope>
    <source>
        <strain evidence="3">VKM Ac-2052</strain>
    </source>
</reference>
<dbReference type="EMBL" id="FUYG01000006">
    <property type="protein sequence ID" value="SKA97594.1"/>
    <property type="molecule type" value="Genomic_DNA"/>
</dbReference>
<evidence type="ECO:0000313" key="2">
    <source>
        <dbReference type="EMBL" id="SKA97594.1"/>
    </source>
</evidence>
<protein>
    <recommendedName>
        <fullName evidence="1">Imm-5-like domain-containing protein</fullName>
    </recommendedName>
</protein>
<gene>
    <name evidence="2" type="ORF">SAMN06295879_2393</name>
</gene>
<sequence length="152" mass="16307">MSEETKPKWANPEPQIHHAIARWAASCAERALHIFEEQRPGDDRPRAAIAAVRAWERGELAMTACRTAAFAAHAAARDAGEAGAVAAVAAARAAGQACAVAHMFDHSPHAATYAAKAFGLYGDGKVDRETERAWQWENLAPELRPVGFPKGL</sequence>
<evidence type="ECO:0000259" key="1">
    <source>
        <dbReference type="Pfam" id="PF21805"/>
    </source>
</evidence>
<name>A0A1T4Y6X8_9MICO</name>
<evidence type="ECO:0000313" key="3">
    <source>
        <dbReference type="Proteomes" id="UP000189735"/>
    </source>
</evidence>
<dbReference type="AlphaFoldDB" id="A0A1T4Y6X8"/>
<dbReference type="Pfam" id="PF21805">
    <property type="entry name" value="Imm5_like"/>
    <property type="match status" value="1"/>
</dbReference>
<proteinExistence type="predicted"/>
<dbReference type="InterPro" id="IPR048667">
    <property type="entry name" value="Imm5-like"/>
</dbReference>
<dbReference type="Proteomes" id="UP000189735">
    <property type="component" value="Unassembled WGS sequence"/>
</dbReference>
<feature type="domain" description="Imm-5-like" evidence="1">
    <location>
        <begin position="13"/>
        <end position="140"/>
    </location>
</feature>
<accession>A0A1T4Y6X8</accession>
<dbReference type="RefSeq" id="WP_078714608.1">
    <property type="nucleotide sequence ID" value="NZ_FUYG01000006.1"/>
</dbReference>